<feature type="transmembrane region" description="Helical" evidence="1">
    <location>
        <begin position="187"/>
        <end position="208"/>
    </location>
</feature>
<organism evidence="2 3">
    <name type="scientific">Weissella diestrammenae</name>
    <dbReference type="NCBI Taxonomy" id="1162633"/>
    <lineage>
        <taxon>Bacteria</taxon>
        <taxon>Bacillati</taxon>
        <taxon>Bacillota</taxon>
        <taxon>Bacilli</taxon>
        <taxon>Lactobacillales</taxon>
        <taxon>Lactobacillaceae</taxon>
        <taxon>Weissella</taxon>
    </lineage>
</organism>
<dbReference type="AlphaFoldDB" id="A0A7G9T774"/>
<dbReference type="Proteomes" id="UP000515800">
    <property type="component" value="Chromosome"/>
</dbReference>
<evidence type="ECO:0000256" key="1">
    <source>
        <dbReference type="SAM" id="Phobius"/>
    </source>
</evidence>
<dbReference type="KEGG" id="wdi:H9L19_03590"/>
<dbReference type="Pfam" id="PF19700">
    <property type="entry name" value="DUF6198"/>
    <property type="match status" value="1"/>
</dbReference>
<evidence type="ECO:0000313" key="3">
    <source>
        <dbReference type="Proteomes" id="UP000515800"/>
    </source>
</evidence>
<feature type="transmembrane region" description="Helical" evidence="1">
    <location>
        <begin position="160"/>
        <end position="181"/>
    </location>
</feature>
<keyword evidence="1" id="KW-1133">Transmembrane helix</keyword>
<keyword evidence="1" id="KW-0812">Transmembrane</keyword>
<gene>
    <name evidence="2" type="ORF">H9L19_03590</name>
</gene>
<feature type="transmembrane region" description="Helical" evidence="1">
    <location>
        <begin position="84"/>
        <end position="103"/>
    </location>
</feature>
<accession>A0A7G9T774</accession>
<feature type="transmembrane region" description="Helical" evidence="1">
    <location>
        <begin position="115"/>
        <end position="139"/>
    </location>
</feature>
<feature type="transmembrane region" description="Helical" evidence="1">
    <location>
        <begin position="60"/>
        <end position="77"/>
    </location>
</feature>
<dbReference type="InterPro" id="IPR038750">
    <property type="entry name" value="YczE/YyaS-like"/>
</dbReference>
<keyword evidence="3" id="KW-1185">Reference proteome</keyword>
<name>A0A7G9T774_9LACO</name>
<evidence type="ECO:0000313" key="2">
    <source>
        <dbReference type="EMBL" id="QNN75949.1"/>
    </source>
</evidence>
<proteinExistence type="predicted"/>
<sequence length="223" mass="24770">MFLINGVKRSLKTYESISLLLIGLFLNGVGNGLAVATNSGSAAWTAASANLQNLTHVPKGVFLFAFGFAAAILVIILTQQFNFFHFVGGMIFLFFFSYLVNFASQFFTFIQPLPFIIRILIDLLSVVIVGIGISLTMRVRLITHPLDDLVIYTRFQFFKGNAFISQVINFTIPIIISLLIWQKTGELVTLNIGTLVSFFGIGTVIGWADHHIIPTLIYRETVI</sequence>
<evidence type="ECO:0008006" key="4">
    <source>
        <dbReference type="Google" id="ProtNLM"/>
    </source>
</evidence>
<reference evidence="2 3" key="1">
    <citation type="submission" date="2020-08" db="EMBL/GenBank/DDBJ databases">
        <title>Genome sequence of Weissella diestrammenae KACC 16890T.</title>
        <authorList>
            <person name="Hyun D.-W."/>
            <person name="Bae J.-W."/>
        </authorList>
    </citation>
    <scope>NUCLEOTIDE SEQUENCE [LARGE SCALE GENOMIC DNA]</scope>
    <source>
        <strain evidence="2 3">KACC 16890</strain>
    </source>
</reference>
<dbReference type="RefSeq" id="WP_187529777.1">
    <property type="nucleotide sequence ID" value="NZ_CP060724.1"/>
</dbReference>
<dbReference type="EMBL" id="CP060724">
    <property type="protein sequence ID" value="QNN75949.1"/>
    <property type="molecule type" value="Genomic_DNA"/>
</dbReference>
<keyword evidence="1" id="KW-0472">Membrane</keyword>
<protein>
    <recommendedName>
        <fullName evidence="4">YitT family protein</fullName>
    </recommendedName>
</protein>